<keyword evidence="1" id="KW-0812">Transmembrane</keyword>
<organism evidence="2 3">
    <name type="scientific">Actinoplanes couchii</name>
    <dbReference type="NCBI Taxonomy" id="403638"/>
    <lineage>
        <taxon>Bacteria</taxon>
        <taxon>Bacillati</taxon>
        <taxon>Actinomycetota</taxon>
        <taxon>Actinomycetes</taxon>
        <taxon>Micromonosporales</taxon>
        <taxon>Micromonosporaceae</taxon>
        <taxon>Actinoplanes</taxon>
    </lineage>
</organism>
<feature type="transmembrane region" description="Helical" evidence="1">
    <location>
        <begin position="220"/>
        <end position="244"/>
    </location>
</feature>
<protein>
    <submittedName>
        <fullName evidence="2">Uncharacterized protein</fullName>
    </submittedName>
</protein>
<keyword evidence="3" id="KW-1185">Reference proteome</keyword>
<feature type="transmembrane region" description="Helical" evidence="1">
    <location>
        <begin position="83"/>
        <end position="103"/>
    </location>
</feature>
<accession>A0ABQ3XR34</accession>
<feature type="transmembrane region" description="Helical" evidence="1">
    <location>
        <begin position="310"/>
        <end position="328"/>
    </location>
</feature>
<reference evidence="2 3" key="1">
    <citation type="submission" date="2021-01" db="EMBL/GenBank/DDBJ databases">
        <title>Whole genome shotgun sequence of Actinoplanes couchii NBRC 106145.</title>
        <authorList>
            <person name="Komaki H."/>
            <person name="Tamura T."/>
        </authorList>
    </citation>
    <scope>NUCLEOTIDE SEQUENCE [LARGE SCALE GENOMIC DNA]</scope>
    <source>
        <strain evidence="2 3">NBRC 106145</strain>
    </source>
</reference>
<gene>
    <name evidence="2" type="ORF">Aco03nite_093700</name>
</gene>
<dbReference type="Proteomes" id="UP000612282">
    <property type="component" value="Unassembled WGS sequence"/>
</dbReference>
<dbReference type="RefSeq" id="WP_203808481.1">
    <property type="nucleotide sequence ID" value="NZ_BAAAQE010000047.1"/>
</dbReference>
<comment type="caution">
    <text evidence="2">The sequence shown here is derived from an EMBL/GenBank/DDBJ whole genome shotgun (WGS) entry which is preliminary data.</text>
</comment>
<feature type="transmembrane region" description="Helical" evidence="1">
    <location>
        <begin position="53"/>
        <end position="76"/>
    </location>
</feature>
<name>A0ABQ3XR34_9ACTN</name>
<proteinExistence type="predicted"/>
<keyword evidence="1" id="KW-1133">Transmembrane helix</keyword>
<dbReference type="EMBL" id="BOMG01000117">
    <property type="protein sequence ID" value="GID60966.1"/>
    <property type="molecule type" value="Genomic_DNA"/>
</dbReference>
<feature type="transmembrane region" description="Helical" evidence="1">
    <location>
        <begin position="21"/>
        <end position="41"/>
    </location>
</feature>
<feature type="transmembrane region" description="Helical" evidence="1">
    <location>
        <begin position="109"/>
        <end position="132"/>
    </location>
</feature>
<evidence type="ECO:0000313" key="3">
    <source>
        <dbReference type="Proteomes" id="UP000612282"/>
    </source>
</evidence>
<feature type="transmembrane region" description="Helical" evidence="1">
    <location>
        <begin position="250"/>
        <end position="274"/>
    </location>
</feature>
<evidence type="ECO:0000256" key="1">
    <source>
        <dbReference type="SAM" id="Phobius"/>
    </source>
</evidence>
<evidence type="ECO:0000313" key="2">
    <source>
        <dbReference type="EMBL" id="GID60966.1"/>
    </source>
</evidence>
<sequence length="344" mass="36843">MRTRRLLHLDLVRSEKAGVHLTTFVVSAVSTILVTRAYLALTGYPQIGGDSGLHIAHVLPGGLLMAAGLVIGFAYIGRGPRPVAALLGGVGFGLFIDEVGKFVTADNDYFFEPAAAIMYIIFVCLVVGANVWRRRRPLTDEEKVANAAHVLVDGLAGRLPANRRREVLRTLESLGDARGARQLHDLLTTLEPRTSPLPQRLELLWHRIAEAFTRLAASRFAAAVVGALLVLQAVGAVLVVVVLWRANGSSAPVMAGTATGTVISLALAAMAWWRWRIGDRRGAVEWLQRSALASLLITQVFQFAASQFAAVVGLFVDLLLLGVVGGGLRAHDTGRASGDQVRSP</sequence>
<keyword evidence="1" id="KW-0472">Membrane</keyword>